<accession>A0ABQ4CI55</accession>
<evidence type="ECO:0000313" key="3">
    <source>
        <dbReference type="Proteomes" id="UP000604117"/>
    </source>
</evidence>
<name>A0ABQ4CI55_9ACTN</name>
<evidence type="ECO:0000313" key="2">
    <source>
        <dbReference type="EMBL" id="GIF70492.1"/>
    </source>
</evidence>
<dbReference type="EMBL" id="BONE01000001">
    <property type="protein sequence ID" value="GIF70492.1"/>
    <property type="molecule type" value="Genomic_DNA"/>
</dbReference>
<sequence>MLGDLRTVGEDPLEEDVVLRVDGGGGLPEIDPEPPGHGKGGAEIKQSDANADRHPDPRPHNPLRRLRRPGRDRFPNSGGHDSTA</sequence>
<comment type="caution">
    <text evidence="2">The sequence shown here is derived from an EMBL/GenBank/DDBJ whole genome shotgun (WGS) entry which is preliminary data.</text>
</comment>
<feature type="region of interest" description="Disordered" evidence="1">
    <location>
        <begin position="1"/>
        <end position="84"/>
    </location>
</feature>
<keyword evidence="3" id="KW-1185">Reference proteome</keyword>
<gene>
    <name evidence="2" type="ORF">Asi02nite_00100</name>
</gene>
<evidence type="ECO:0000256" key="1">
    <source>
        <dbReference type="SAM" id="MobiDB-lite"/>
    </source>
</evidence>
<organism evidence="2 3">
    <name type="scientific">Asanoa siamensis</name>
    <dbReference type="NCBI Taxonomy" id="926357"/>
    <lineage>
        <taxon>Bacteria</taxon>
        <taxon>Bacillati</taxon>
        <taxon>Actinomycetota</taxon>
        <taxon>Actinomycetes</taxon>
        <taxon>Micromonosporales</taxon>
        <taxon>Micromonosporaceae</taxon>
        <taxon>Asanoa</taxon>
    </lineage>
</organism>
<feature type="compositionally biased region" description="Basic and acidic residues" evidence="1">
    <location>
        <begin position="34"/>
        <end position="59"/>
    </location>
</feature>
<reference evidence="2 3" key="1">
    <citation type="submission" date="2021-01" db="EMBL/GenBank/DDBJ databases">
        <title>Whole genome shotgun sequence of Asanoa siamensis NBRC 107932.</title>
        <authorList>
            <person name="Komaki H."/>
            <person name="Tamura T."/>
        </authorList>
    </citation>
    <scope>NUCLEOTIDE SEQUENCE [LARGE SCALE GENOMIC DNA]</scope>
    <source>
        <strain evidence="2 3">NBRC 107932</strain>
    </source>
</reference>
<protein>
    <submittedName>
        <fullName evidence="2">Uncharacterized protein</fullName>
    </submittedName>
</protein>
<dbReference type="Proteomes" id="UP000604117">
    <property type="component" value="Unassembled WGS sequence"/>
</dbReference>
<proteinExistence type="predicted"/>